<feature type="transmembrane region" description="Helical" evidence="2">
    <location>
        <begin position="169"/>
        <end position="202"/>
    </location>
</feature>
<feature type="non-terminal residue" evidence="3">
    <location>
        <position position="1"/>
    </location>
</feature>
<evidence type="ECO:0000256" key="1">
    <source>
        <dbReference type="SAM" id="MobiDB-lite"/>
    </source>
</evidence>
<dbReference type="Proteomes" id="UP000011087">
    <property type="component" value="Unassembled WGS sequence"/>
</dbReference>
<keyword evidence="5" id="KW-1185">Reference proteome</keyword>
<evidence type="ECO:0000313" key="5">
    <source>
        <dbReference type="Proteomes" id="UP000011087"/>
    </source>
</evidence>
<reference evidence="4" key="3">
    <citation type="submission" date="2016-03" db="UniProtKB">
        <authorList>
            <consortium name="EnsemblProtists"/>
        </authorList>
    </citation>
    <scope>IDENTIFICATION</scope>
</reference>
<protein>
    <submittedName>
        <fullName evidence="3 4">Uncharacterized protein</fullName>
    </submittedName>
</protein>
<evidence type="ECO:0000256" key="2">
    <source>
        <dbReference type="SAM" id="Phobius"/>
    </source>
</evidence>
<name>L1IHL7_GUITC</name>
<feature type="region of interest" description="Disordered" evidence="1">
    <location>
        <begin position="35"/>
        <end position="65"/>
    </location>
</feature>
<keyword evidence="2" id="KW-0812">Transmembrane</keyword>
<keyword evidence="2" id="KW-0472">Membrane</keyword>
<dbReference type="RefSeq" id="XP_005822577.1">
    <property type="nucleotide sequence ID" value="XM_005822520.1"/>
</dbReference>
<dbReference type="KEGG" id="gtt:GUITHDRAFT_155426"/>
<organism evidence="3">
    <name type="scientific">Guillardia theta (strain CCMP2712)</name>
    <name type="common">Cryptophyte</name>
    <dbReference type="NCBI Taxonomy" id="905079"/>
    <lineage>
        <taxon>Eukaryota</taxon>
        <taxon>Cryptophyceae</taxon>
        <taxon>Pyrenomonadales</taxon>
        <taxon>Geminigeraceae</taxon>
        <taxon>Guillardia</taxon>
    </lineage>
</organism>
<dbReference type="AlphaFoldDB" id="L1IHL7"/>
<proteinExistence type="predicted"/>
<dbReference type="PaxDb" id="55529-EKX35597"/>
<keyword evidence="2" id="KW-1133">Transmembrane helix</keyword>
<reference evidence="5" key="2">
    <citation type="submission" date="2012-11" db="EMBL/GenBank/DDBJ databases">
        <authorList>
            <person name="Kuo A."/>
            <person name="Curtis B.A."/>
            <person name="Tanifuji G."/>
            <person name="Burki F."/>
            <person name="Gruber A."/>
            <person name="Irimia M."/>
            <person name="Maruyama S."/>
            <person name="Arias M.C."/>
            <person name="Ball S.G."/>
            <person name="Gile G.H."/>
            <person name="Hirakawa Y."/>
            <person name="Hopkins J.F."/>
            <person name="Rensing S.A."/>
            <person name="Schmutz J."/>
            <person name="Symeonidi A."/>
            <person name="Elias M."/>
            <person name="Eveleigh R.J."/>
            <person name="Herman E.K."/>
            <person name="Klute M.J."/>
            <person name="Nakayama T."/>
            <person name="Obornik M."/>
            <person name="Reyes-Prieto A."/>
            <person name="Armbrust E.V."/>
            <person name="Aves S.J."/>
            <person name="Beiko R.G."/>
            <person name="Coutinho P."/>
            <person name="Dacks J.B."/>
            <person name="Durnford D.G."/>
            <person name="Fast N.M."/>
            <person name="Green B.R."/>
            <person name="Grisdale C."/>
            <person name="Hempe F."/>
            <person name="Henrissat B."/>
            <person name="Hoppner M.P."/>
            <person name="Ishida K.-I."/>
            <person name="Kim E."/>
            <person name="Koreny L."/>
            <person name="Kroth P.G."/>
            <person name="Liu Y."/>
            <person name="Malik S.-B."/>
            <person name="Maier U.G."/>
            <person name="McRose D."/>
            <person name="Mock T."/>
            <person name="Neilson J.A."/>
            <person name="Onodera N.T."/>
            <person name="Poole A.M."/>
            <person name="Pritham E.J."/>
            <person name="Richards T.A."/>
            <person name="Rocap G."/>
            <person name="Roy S.W."/>
            <person name="Sarai C."/>
            <person name="Schaack S."/>
            <person name="Shirato S."/>
            <person name="Slamovits C.H."/>
            <person name="Spencer D.F."/>
            <person name="Suzuki S."/>
            <person name="Worden A.Z."/>
            <person name="Zauner S."/>
            <person name="Barry K."/>
            <person name="Bell C."/>
            <person name="Bharti A.K."/>
            <person name="Crow J.A."/>
            <person name="Grimwood J."/>
            <person name="Kramer R."/>
            <person name="Lindquist E."/>
            <person name="Lucas S."/>
            <person name="Salamov A."/>
            <person name="McFadden G.I."/>
            <person name="Lane C.E."/>
            <person name="Keeling P.J."/>
            <person name="Gray M.W."/>
            <person name="Grigoriev I.V."/>
            <person name="Archibald J.M."/>
        </authorList>
    </citation>
    <scope>NUCLEOTIDE SEQUENCE</scope>
    <source>
        <strain evidence="5">CCMP2712</strain>
    </source>
</reference>
<reference evidence="3 5" key="1">
    <citation type="journal article" date="2012" name="Nature">
        <title>Algal genomes reveal evolutionary mosaicism and the fate of nucleomorphs.</title>
        <authorList>
            <consortium name="DOE Joint Genome Institute"/>
            <person name="Curtis B.A."/>
            <person name="Tanifuji G."/>
            <person name="Burki F."/>
            <person name="Gruber A."/>
            <person name="Irimia M."/>
            <person name="Maruyama S."/>
            <person name="Arias M.C."/>
            <person name="Ball S.G."/>
            <person name="Gile G.H."/>
            <person name="Hirakawa Y."/>
            <person name="Hopkins J.F."/>
            <person name="Kuo A."/>
            <person name="Rensing S.A."/>
            <person name="Schmutz J."/>
            <person name="Symeonidi A."/>
            <person name="Elias M."/>
            <person name="Eveleigh R.J."/>
            <person name="Herman E.K."/>
            <person name="Klute M.J."/>
            <person name="Nakayama T."/>
            <person name="Obornik M."/>
            <person name="Reyes-Prieto A."/>
            <person name="Armbrust E.V."/>
            <person name="Aves S.J."/>
            <person name="Beiko R.G."/>
            <person name="Coutinho P."/>
            <person name="Dacks J.B."/>
            <person name="Durnford D.G."/>
            <person name="Fast N.M."/>
            <person name="Green B.R."/>
            <person name="Grisdale C.J."/>
            <person name="Hempel F."/>
            <person name="Henrissat B."/>
            <person name="Hoppner M.P."/>
            <person name="Ishida K."/>
            <person name="Kim E."/>
            <person name="Koreny L."/>
            <person name="Kroth P.G."/>
            <person name="Liu Y."/>
            <person name="Malik S.B."/>
            <person name="Maier U.G."/>
            <person name="McRose D."/>
            <person name="Mock T."/>
            <person name="Neilson J.A."/>
            <person name="Onodera N.T."/>
            <person name="Poole A.M."/>
            <person name="Pritham E.J."/>
            <person name="Richards T.A."/>
            <person name="Rocap G."/>
            <person name="Roy S.W."/>
            <person name="Sarai C."/>
            <person name="Schaack S."/>
            <person name="Shirato S."/>
            <person name="Slamovits C.H."/>
            <person name="Spencer D.F."/>
            <person name="Suzuki S."/>
            <person name="Worden A.Z."/>
            <person name="Zauner S."/>
            <person name="Barry K."/>
            <person name="Bell C."/>
            <person name="Bharti A.K."/>
            <person name="Crow J.A."/>
            <person name="Grimwood J."/>
            <person name="Kramer R."/>
            <person name="Lindquist E."/>
            <person name="Lucas S."/>
            <person name="Salamov A."/>
            <person name="McFadden G.I."/>
            <person name="Lane C.E."/>
            <person name="Keeling P.J."/>
            <person name="Gray M.W."/>
            <person name="Grigoriev I.V."/>
            <person name="Archibald J.M."/>
        </authorList>
    </citation>
    <scope>NUCLEOTIDE SEQUENCE</scope>
    <source>
        <strain evidence="3 5">CCMP2712</strain>
    </source>
</reference>
<dbReference type="GeneID" id="17292380"/>
<dbReference type="HOGENOM" id="CLU_1247412_0_0_1"/>
<gene>
    <name evidence="3" type="ORF">GUITHDRAFT_155426</name>
</gene>
<sequence>MLRGLRIAETSTAFVGQPLGMGGSRKLEACKTSLPLSSLRPSATRRSEGQSAIDQPRDTEDRGSPVQKDVVIFPSRLGSFGAAKDGTVAREEKLVKVADRLASRARSLELKGRSLELKAKSLEAKGSKRRAMWLQWLATTFDGMAAIASLASWGAALVAICLLDISLPVFLNLTLLVMGTVICMAGGLAVGASAAVGLLAVIQQVQNAKSNIPASDKDMFWS</sequence>
<dbReference type="EnsemblProtists" id="EKX35597">
    <property type="protein sequence ID" value="EKX35597"/>
    <property type="gene ID" value="GUITHDRAFT_155426"/>
</dbReference>
<dbReference type="EMBL" id="JH993087">
    <property type="protein sequence ID" value="EKX35597.1"/>
    <property type="molecule type" value="Genomic_DNA"/>
</dbReference>
<evidence type="ECO:0000313" key="4">
    <source>
        <dbReference type="EnsemblProtists" id="EKX35597"/>
    </source>
</evidence>
<feature type="transmembrane region" description="Helical" evidence="2">
    <location>
        <begin position="136"/>
        <end position="163"/>
    </location>
</feature>
<accession>L1IHL7</accession>
<evidence type="ECO:0000313" key="3">
    <source>
        <dbReference type="EMBL" id="EKX35597.1"/>
    </source>
</evidence>